<gene>
    <name evidence="4" type="ORF">M406DRAFT_93844</name>
</gene>
<sequence>MSLLPIDPADFPDVPTRKALLAIDFQNDFLSEDGALPVKQPEGMVDRVIDLAEAIRDSGYGEVIWVRSQFEANRSAGDQQIMVADTPQLPMRPGAAAARIRKSPSAASPVENDPEAFLSVVGGQAGKTKPQCVRKGTRGAELLPPIAAAKGPGDYAMTKSYYSAFQSGQLLDLLRRKFATELYICGSMSNVSVYATALAASSHGFSITIVEDCCGYRSEMRHMNTARKLMEQTGCEFTTAADVRSTLLPGAPSSSREPRERSPPHLLSSLDKLKLSSESPEPAKISQPVNDTPAVEVITLEPEDDSSQPKDEPPLQPVVTAQDAKAGGADAQEQKRADHDLGREFVVPEQTKEPTKAGEAPERLGDKKSGGTTAREVAAQGNRSHVSSTGTNETASTEHEADNARPHAPPKMEILISETLLMMPTPDDVLEEARVHRSKTDFPSASSLINTKLATQQVGSSADKIALCEGDTTLTLDFLPPCLIEGLFERLCYEVHFKKMLHQGGEVPRFVAVQGQVDEDGTEPVYRHPSDESPPLAPFTPAVEQIRLHVARTLGHPINHVLIQCYRNGNDYISEHSDKTLDIVRGSYIANVSLGAERIMIFRQKRGERKDPTPPYSQRQTIRCPMPHNSLIKMGLMTNEKWLHGIRADKRPQTEKSQSELAWNGIRISLTFRFIGTFLTRLSPGGAALKEPLIWGQGATSKVPETARPVVNGQTPQAIPMLKAFGKENHSPSFDWEANYGRGYDVLHMKSAPRYFGCGDTIVDGRVRIMLAECGVKYARGDIGFDTKQKTGSHSGLPLVRGAEAGELVPVKFLVDDADRTPAVGDAAILLYLDMKHPRKRRSDGEIADIYSRFYAALALEQRWKQLWHAEKCSEKAQLREAIASLVKAELSSFNRWATPLAGSPGRDAFVGIAGGAEPSIADYALWPVLHDMAIAWSVDLGFQVTPGRSVFGHLKWTALENYYVDFAARKSVMQVFGEKVIPTPEHRDNGPPTQEDGATDAEKKTQALSYT</sequence>
<dbReference type="Pfam" id="PF13532">
    <property type="entry name" value="2OG-FeII_Oxy_2"/>
    <property type="match status" value="1"/>
</dbReference>
<feature type="compositionally biased region" description="Polar residues" evidence="2">
    <location>
        <begin position="381"/>
        <end position="395"/>
    </location>
</feature>
<dbReference type="InterPro" id="IPR036380">
    <property type="entry name" value="Isochorismatase-like_sf"/>
</dbReference>
<dbReference type="CDD" id="cd00431">
    <property type="entry name" value="cysteine_hydrolases"/>
    <property type="match status" value="1"/>
</dbReference>
<dbReference type="Pfam" id="PF00857">
    <property type="entry name" value="Isochorismatase"/>
    <property type="match status" value="1"/>
</dbReference>
<feature type="domain" description="Fe2OG dioxygenase" evidence="3">
    <location>
        <begin position="557"/>
        <end position="676"/>
    </location>
</feature>
<evidence type="ECO:0000313" key="4">
    <source>
        <dbReference type="EMBL" id="KAF3760986.1"/>
    </source>
</evidence>
<dbReference type="Proteomes" id="UP000803844">
    <property type="component" value="Unassembled WGS sequence"/>
</dbReference>
<dbReference type="Gene3D" id="3.40.50.850">
    <property type="entry name" value="Isochorismatase-like"/>
    <property type="match status" value="1"/>
</dbReference>
<dbReference type="PANTHER" id="PTHR31212">
    <property type="entry name" value="ALPHA-KETOGLUTARATE-DEPENDENT DIOXYGENASE ALKB HOMOLOG 3"/>
    <property type="match status" value="1"/>
</dbReference>
<dbReference type="GO" id="GO:0006307">
    <property type="term" value="P:DNA alkylation repair"/>
    <property type="evidence" value="ECO:0007669"/>
    <property type="project" value="InterPro"/>
</dbReference>
<dbReference type="SUPFAM" id="SSF52499">
    <property type="entry name" value="Isochorismatase-like hydrolases"/>
    <property type="match status" value="1"/>
</dbReference>
<evidence type="ECO:0000313" key="5">
    <source>
        <dbReference type="Proteomes" id="UP000803844"/>
    </source>
</evidence>
<organism evidence="4 5">
    <name type="scientific">Cryphonectria parasitica (strain ATCC 38755 / EP155)</name>
    <dbReference type="NCBI Taxonomy" id="660469"/>
    <lineage>
        <taxon>Eukaryota</taxon>
        <taxon>Fungi</taxon>
        <taxon>Dikarya</taxon>
        <taxon>Ascomycota</taxon>
        <taxon>Pezizomycotina</taxon>
        <taxon>Sordariomycetes</taxon>
        <taxon>Sordariomycetidae</taxon>
        <taxon>Diaporthales</taxon>
        <taxon>Cryphonectriaceae</taxon>
        <taxon>Cryphonectria-Endothia species complex</taxon>
        <taxon>Cryphonectria</taxon>
    </lineage>
</organism>
<evidence type="ECO:0000256" key="2">
    <source>
        <dbReference type="SAM" id="MobiDB-lite"/>
    </source>
</evidence>
<dbReference type="Gene3D" id="2.60.120.590">
    <property type="entry name" value="Alpha-ketoglutarate-dependent dioxygenase AlkB-like"/>
    <property type="match status" value="1"/>
</dbReference>
<reference evidence="4" key="1">
    <citation type="journal article" date="2020" name="Phytopathology">
        <title>Genome sequence of the chestnut blight fungus Cryphonectria parasitica EP155: A fundamental resource for an archetypical invasive plant pathogen.</title>
        <authorList>
            <person name="Crouch J.A."/>
            <person name="Dawe A."/>
            <person name="Aerts A."/>
            <person name="Barry K."/>
            <person name="Churchill A.C.L."/>
            <person name="Grimwood J."/>
            <person name="Hillman B."/>
            <person name="Milgroom M.G."/>
            <person name="Pangilinan J."/>
            <person name="Smith M."/>
            <person name="Salamov A."/>
            <person name="Schmutz J."/>
            <person name="Yadav J."/>
            <person name="Grigoriev I.V."/>
            <person name="Nuss D."/>
        </authorList>
    </citation>
    <scope>NUCLEOTIDE SEQUENCE</scope>
    <source>
        <strain evidence="4">EP155</strain>
    </source>
</reference>
<dbReference type="PROSITE" id="PS51471">
    <property type="entry name" value="FE2OG_OXY"/>
    <property type="match status" value="1"/>
</dbReference>
<comment type="similarity">
    <text evidence="1">Belongs to the isochorismatase family.</text>
</comment>
<dbReference type="OrthoDB" id="445341at2759"/>
<feature type="region of interest" description="Disordered" evidence="2">
    <location>
        <begin position="981"/>
        <end position="1012"/>
    </location>
</feature>
<feature type="compositionally biased region" description="Basic and acidic residues" evidence="2">
    <location>
        <begin position="396"/>
        <end position="405"/>
    </location>
</feature>
<feature type="compositionally biased region" description="Basic and acidic residues" evidence="2">
    <location>
        <begin position="350"/>
        <end position="369"/>
    </location>
</feature>
<evidence type="ECO:0000259" key="3">
    <source>
        <dbReference type="PROSITE" id="PS51471"/>
    </source>
</evidence>
<dbReference type="GO" id="GO:0051213">
    <property type="term" value="F:dioxygenase activity"/>
    <property type="evidence" value="ECO:0007669"/>
    <property type="project" value="InterPro"/>
</dbReference>
<feature type="compositionally biased region" description="Basic and acidic residues" evidence="2">
    <location>
        <begin position="332"/>
        <end position="343"/>
    </location>
</feature>
<dbReference type="GeneID" id="63843387"/>
<dbReference type="InterPro" id="IPR005123">
    <property type="entry name" value="Oxoglu/Fe-dep_dioxygenase_dom"/>
</dbReference>
<dbReference type="InterPro" id="IPR027450">
    <property type="entry name" value="AlkB-like"/>
</dbReference>
<dbReference type="InterPro" id="IPR032854">
    <property type="entry name" value="ALKBH3"/>
</dbReference>
<feature type="region of interest" description="Disordered" evidence="2">
    <location>
        <begin position="321"/>
        <end position="409"/>
    </location>
</feature>
<proteinExistence type="inferred from homology"/>
<dbReference type="AlphaFoldDB" id="A0A9P5CKH8"/>
<dbReference type="PANTHER" id="PTHR31212:SF5">
    <property type="entry name" value="ISOCHORISMATASE FAMILY PROTEIN FAMILY (AFU_ORTHOLOGUE AFUA_3G14500)"/>
    <property type="match status" value="1"/>
</dbReference>
<comment type="caution">
    <text evidence="4">The sequence shown here is derived from an EMBL/GenBank/DDBJ whole genome shotgun (WGS) entry which is preliminary data.</text>
</comment>
<feature type="region of interest" description="Disordered" evidence="2">
    <location>
        <begin position="246"/>
        <end position="266"/>
    </location>
</feature>
<dbReference type="SUPFAM" id="SSF51197">
    <property type="entry name" value="Clavaminate synthase-like"/>
    <property type="match status" value="1"/>
</dbReference>
<dbReference type="RefSeq" id="XP_040771965.1">
    <property type="nucleotide sequence ID" value="XM_040926258.1"/>
</dbReference>
<keyword evidence="5" id="KW-1185">Reference proteome</keyword>
<name>A0A9P5CKH8_CRYP1</name>
<dbReference type="InterPro" id="IPR057088">
    <property type="entry name" value="GLRG_09195_Thiored"/>
</dbReference>
<evidence type="ECO:0000256" key="1">
    <source>
        <dbReference type="ARBA" id="ARBA00006336"/>
    </source>
</evidence>
<dbReference type="EMBL" id="MU032352">
    <property type="protein sequence ID" value="KAF3760986.1"/>
    <property type="molecule type" value="Genomic_DNA"/>
</dbReference>
<dbReference type="Pfam" id="PF24470">
    <property type="entry name" value="Thiored_Isochorism"/>
    <property type="match status" value="1"/>
</dbReference>
<dbReference type="InterPro" id="IPR037151">
    <property type="entry name" value="AlkB-like_sf"/>
</dbReference>
<feature type="compositionally biased region" description="Low complexity" evidence="2">
    <location>
        <begin position="321"/>
        <end position="331"/>
    </location>
</feature>
<dbReference type="InterPro" id="IPR000868">
    <property type="entry name" value="Isochorismatase-like_dom"/>
</dbReference>
<accession>A0A9P5CKH8</accession>
<protein>
    <recommendedName>
        <fullName evidence="3">Fe2OG dioxygenase domain-containing protein</fullName>
    </recommendedName>
</protein>